<proteinExistence type="predicted"/>
<accession>A0AAN7YZE6</accession>
<dbReference type="EMBL" id="JAWHQM010000001">
    <property type="protein sequence ID" value="KAK5624497.1"/>
    <property type="molecule type" value="Genomic_DNA"/>
</dbReference>
<gene>
    <name evidence="1" type="ORF">RRF57_000212</name>
</gene>
<reference evidence="1 2" key="1">
    <citation type="submission" date="2023-10" db="EMBL/GenBank/DDBJ databases">
        <title>Draft genome sequence of Xylaria bambusicola isolate GMP-LS, the root and basal stem rot pathogen of sugarcane in Indonesia.</title>
        <authorList>
            <person name="Selvaraj P."/>
            <person name="Muralishankar V."/>
            <person name="Muruganantham S."/>
            <person name="Sp S."/>
            <person name="Haryani S."/>
            <person name="Lau K.J.X."/>
            <person name="Naqvi N.I."/>
        </authorList>
    </citation>
    <scope>NUCLEOTIDE SEQUENCE [LARGE SCALE GENOMIC DNA]</scope>
    <source>
        <strain evidence="1">GMP-LS</strain>
    </source>
</reference>
<name>A0AAN7YZE6_9PEZI</name>
<protein>
    <submittedName>
        <fullName evidence="1">Uncharacterized protein</fullName>
    </submittedName>
</protein>
<dbReference type="AlphaFoldDB" id="A0AAN7YZE6"/>
<evidence type="ECO:0000313" key="2">
    <source>
        <dbReference type="Proteomes" id="UP001305414"/>
    </source>
</evidence>
<evidence type="ECO:0000313" key="1">
    <source>
        <dbReference type="EMBL" id="KAK5624497.1"/>
    </source>
</evidence>
<keyword evidence="2" id="KW-1185">Reference proteome</keyword>
<dbReference type="Proteomes" id="UP001305414">
    <property type="component" value="Unassembled WGS sequence"/>
</dbReference>
<sequence length="67" mass="7649">MAATPAGDLFHKDLEHKVPKEVVEQAWADLQAPNLRPRCCVAENFPYVVFPSRGATYPPQLWYFDSE</sequence>
<organism evidence="1 2">
    <name type="scientific">Xylaria bambusicola</name>
    <dbReference type="NCBI Taxonomy" id="326684"/>
    <lineage>
        <taxon>Eukaryota</taxon>
        <taxon>Fungi</taxon>
        <taxon>Dikarya</taxon>
        <taxon>Ascomycota</taxon>
        <taxon>Pezizomycotina</taxon>
        <taxon>Sordariomycetes</taxon>
        <taxon>Xylariomycetidae</taxon>
        <taxon>Xylariales</taxon>
        <taxon>Xylariaceae</taxon>
        <taxon>Xylaria</taxon>
    </lineage>
</organism>
<comment type="caution">
    <text evidence="1">The sequence shown here is derived from an EMBL/GenBank/DDBJ whole genome shotgun (WGS) entry which is preliminary data.</text>
</comment>